<reference evidence="5" key="1">
    <citation type="submission" date="2018-05" db="EMBL/GenBank/DDBJ databases">
        <authorList>
            <person name="Lanie J.A."/>
            <person name="Ng W.-L."/>
            <person name="Kazmierczak K.M."/>
            <person name="Andrzejewski T.M."/>
            <person name="Davidsen T.M."/>
            <person name="Wayne K.J."/>
            <person name="Tettelin H."/>
            <person name="Glass J.I."/>
            <person name="Rusch D."/>
            <person name="Podicherti R."/>
            <person name="Tsui H.-C.T."/>
            <person name="Winkler M.E."/>
        </authorList>
    </citation>
    <scope>NUCLEOTIDE SEQUENCE</scope>
</reference>
<dbReference type="GO" id="GO:0016747">
    <property type="term" value="F:acyltransferase activity, transferring groups other than amino-acyl groups"/>
    <property type="evidence" value="ECO:0007669"/>
    <property type="project" value="InterPro"/>
</dbReference>
<dbReference type="InterPro" id="IPR020616">
    <property type="entry name" value="Thiolase_N"/>
</dbReference>
<dbReference type="InterPro" id="IPR016039">
    <property type="entry name" value="Thiolase-like"/>
</dbReference>
<dbReference type="PANTHER" id="PTHR18919:SF138">
    <property type="entry name" value="ACETYL-COA C-ACETYLTRANSFERASE"/>
    <property type="match status" value="1"/>
</dbReference>
<dbReference type="SUPFAM" id="SSF53901">
    <property type="entry name" value="Thiolase-like"/>
    <property type="match status" value="1"/>
</dbReference>
<evidence type="ECO:0000256" key="2">
    <source>
        <dbReference type="ARBA" id="ARBA00022679"/>
    </source>
</evidence>
<proteinExistence type="inferred from homology"/>
<feature type="non-terminal residue" evidence="5">
    <location>
        <position position="101"/>
    </location>
</feature>
<dbReference type="Pfam" id="PF00108">
    <property type="entry name" value="Thiolase_N"/>
    <property type="match status" value="1"/>
</dbReference>
<keyword evidence="2" id="KW-0808">Transferase</keyword>
<organism evidence="5">
    <name type="scientific">marine metagenome</name>
    <dbReference type="NCBI Taxonomy" id="408172"/>
    <lineage>
        <taxon>unclassified sequences</taxon>
        <taxon>metagenomes</taxon>
        <taxon>ecological metagenomes</taxon>
    </lineage>
</organism>
<feature type="domain" description="Thiolase N-terminal" evidence="4">
    <location>
        <begin position="6"/>
        <end position="98"/>
    </location>
</feature>
<evidence type="ECO:0000256" key="1">
    <source>
        <dbReference type="ARBA" id="ARBA00010982"/>
    </source>
</evidence>
<protein>
    <recommendedName>
        <fullName evidence="4">Thiolase N-terminal domain-containing protein</fullName>
    </recommendedName>
</protein>
<gene>
    <name evidence="5" type="ORF">METZ01_LOCUS376306</name>
</gene>
<accession>A0A382TNX6</accession>
<name>A0A382TNX6_9ZZZZ</name>
<dbReference type="AlphaFoldDB" id="A0A382TNX6"/>
<evidence type="ECO:0000256" key="3">
    <source>
        <dbReference type="ARBA" id="ARBA00023315"/>
    </source>
</evidence>
<dbReference type="Gene3D" id="3.40.47.10">
    <property type="match status" value="1"/>
</dbReference>
<dbReference type="PANTHER" id="PTHR18919">
    <property type="entry name" value="ACETYL-COA C-ACYLTRANSFERASE"/>
    <property type="match status" value="1"/>
</dbReference>
<keyword evidence="3" id="KW-0012">Acyltransferase</keyword>
<evidence type="ECO:0000313" key="5">
    <source>
        <dbReference type="EMBL" id="SVD23452.1"/>
    </source>
</evidence>
<comment type="similarity">
    <text evidence="1">Belongs to the thiolase-like superfamily. Thiolase family.</text>
</comment>
<dbReference type="EMBL" id="UINC01137858">
    <property type="protein sequence ID" value="SVD23452.1"/>
    <property type="molecule type" value="Genomic_DNA"/>
</dbReference>
<evidence type="ECO:0000259" key="4">
    <source>
        <dbReference type="Pfam" id="PF00108"/>
    </source>
</evidence>
<sequence>MTEDPIVIVGMARTPMGSFQGSLSSISAPKLGSVAITAALERAQVSNEDVSEVIMGCVLPAGQGQAPARQAALGAGVPMDVGATTINKMCGSGMKATMFGH</sequence>